<protein>
    <submittedName>
        <fullName evidence="1">Uncharacterized protein</fullName>
    </submittedName>
</protein>
<dbReference type="AlphaFoldDB" id="A0A3M0JSQ8"/>
<evidence type="ECO:0000313" key="2">
    <source>
        <dbReference type="Proteomes" id="UP000269221"/>
    </source>
</evidence>
<accession>A0A3M0JSQ8</accession>
<comment type="caution">
    <text evidence="1">The sequence shown here is derived from an EMBL/GenBank/DDBJ whole genome shotgun (WGS) entry which is preliminary data.</text>
</comment>
<dbReference type="EMBL" id="QRBI01000154">
    <property type="protein sequence ID" value="RMB97896.1"/>
    <property type="molecule type" value="Genomic_DNA"/>
</dbReference>
<dbReference type="Proteomes" id="UP000269221">
    <property type="component" value="Unassembled WGS sequence"/>
</dbReference>
<organism evidence="1 2">
    <name type="scientific">Hirundo rustica rustica</name>
    <dbReference type="NCBI Taxonomy" id="333673"/>
    <lineage>
        <taxon>Eukaryota</taxon>
        <taxon>Metazoa</taxon>
        <taxon>Chordata</taxon>
        <taxon>Craniata</taxon>
        <taxon>Vertebrata</taxon>
        <taxon>Euteleostomi</taxon>
        <taxon>Archelosauria</taxon>
        <taxon>Archosauria</taxon>
        <taxon>Dinosauria</taxon>
        <taxon>Saurischia</taxon>
        <taxon>Theropoda</taxon>
        <taxon>Coelurosauria</taxon>
        <taxon>Aves</taxon>
        <taxon>Neognathae</taxon>
        <taxon>Neoaves</taxon>
        <taxon>Telluraves</taxon>
        <taxon>Australaves</taxon>
        <taxon>Passeriformes</taxon>
        <taxon>Sylvioidea</taxon>
        <taxon>Hirundinidae</taxon>
        <taxon>Hirundo</taxon>
    </lineage>
</organism>
<proteinExistence type="predicted"/>
<dbReference type="STRING" id="333673.A0A3M0JSQ8"/>
<gene>
    <name evidence="1" type="ORF">DUI87_25374</name>
</gene>
<dbReference type="OrthoDB" id="8879083at2759"/>
<reference evidence="1 2" key="1">
    <citation type="submission" date="2018-07" db="EMBL/GenBank/DDBJ databases">
        <title>A high quality draft genome assembly of the barn swallow (H. rustica rustica).</title>
        <authorList>
            <person name="Formenti G."/>
            <person name="Chiara M."/>
            <person name="Poveda L."/>
            <person name="Francoijs K.-J."/>
            <person name="Bonisoli-Alquati A."/>
            <person name="Canova L."/>
            <person name="Gianfranceschi L."/>
            <person name="Horner D.S."/>
            <person name="Saino N."/>
        </authorList>
    </citation>
    <scope>NUCLEOTIDE SEQUENCE [LARGE SCALE GENOMIC DNA]</scope>
    <source>
        <strain evidence="1">Chelidonia</strain>
        <tissue evidence="1">Blood</tissue>
    </source>
</reference>
<evidence type="ECO:0000313" key="1">
    <source>
        <dbReference type="EMBL" id="RMB97896.1"/>
    </source>
</evidence>
<keyword evidence="2" id="KW-1185">Reference proteome</keyword>
<sequence length="82" mass="9559">MPGDREDEICQKALQLLAELCSVGAVENENCRDFIYYLRDRARPRLSDSDARTEYLMNIVSIVWPEGIKYFTGHKYEINISQ</sequence>
<name>A0A3M0JSQ8_HIRRU</name>